<dbReference type="Gene3D" id="3.40.50.150">
    <property type="entry name" value="Vaccinia Virus protein VP39"/>
    <property type="match status" value="1"/>
</dbReference>
<dbReference type="InterPro" id="IPR001091">
    <property type="entry name" value="RM_Methyltransferase"/>
</dbReference>
<keyword evidence="7" id="KW-1185">Reference proteome</keyword>
<dbReference type="Proteomes" id="UP000648075">
    <property type="component" value="Unassembled WGS sequence"/>
</dbReference>
<keyword evidence="2" id="KW-0808">Transferase</keyword>
<dbReference type="SUPFAM" id="SSF53335">
    <property type="entry name" value="S-adenosyl-L-methionine-dependent methyltransferases"/>
    <property type="match status" value="1"/>
</dbReference>
<proteinExistence type="inferred from homology"/>
<dbReference type="PRINTS" id="PR00508">
    <property type="entry name" value="S21N4MTFRASE"/>
</dbReference>
<evidence type="ECO:0000313" key="6">
    <source>
        <dbReference type="EMBL" id="GGZ02372.1"/>
    </source>
</evidence>
<sequence length="243" mass="26686">MTQPLFIGLDTGAPGGDIGVARIGPHTLYQADAYTLRPKLGFFDAEVMDPPYAFNNSGGGGFRKARGASDQIVNEALDQGFDMTIINPLRAGSLVVFCHNDQLPDLLAYLKPRYHRFCLLHWIKPNPSPMRNKHYLADTEPFVHAWNPGHHPVGDHHDMHRWITAGTMAAKVHGHPTVKPLAVMDKILRNVAGRTVIDPFMGTGSTGVAAIRQGKVFTGIEHNPTHFATACARIADAWEQQQA</sequence>
<dbReference type="GO" id="GO:0032259">
    <property type="term" value="P:methylation"/>
    <property type="evidence" value="ECO:0007669"/>
    <property type="project" value="UniProtKB-KW"/>
</dbReference>
<evidence type="ECO:0000259" key="5">
    <source>
        <dbReference type="Pfam" id="PF01555"/>
    </source>
</evidence>
<evidence type="ECO:0000313" key="7">
    <source>
        <dbReference type="Proteomes" id="UP000648075"/>
    </source>
</evidence>
<dbReference type="RefSeq" id="WP_189620725.1">
    <property type="nucleotide sequence ID" value="NZ_BMZA01000004.1"/>
</dbReference>
<dbReference type="AlphaFoldDB" id="A0A918PDQ8"/>
<evidence type="ECO:0000256" key="1">
    <source>
        <dbReference type="ARBA" id="ARBA00022603"/>
    </source>
</evidence>
<evidence type="ECO:0000256" key="2">
    <source>
        <dbReference type="ARBA" id="ARBA00022679"/>
    </source>
</evidence>
<dbReference type="GO" id="GO:0009007">
    <property type="term" value="F:site-specific DNA-methyltransferase (adenine-specific) activity"/>
    <property type="evidence" value="ECO:0007669"/>
    <property type="project" value="UniProtKB-EC"/>
</dbReference>
<dbReference type="GO" id="GO:0003677">
    <property type="term" value="F:DNA binding"/>
    <property type="evidence" value="ECO:0007669"/>
    <property type="project" value="InterPro"/>
</dbReference>
<gene>
    <name evidence="6" type="ORF">GCM10011614_16800</name>
</gene>
<dbReference type="GO" id="GO:0008170">
    <property type="term" value="F:N-methyltransferase activity"/>
    <property type="evidence" value="ECO:0007669"/>
    <property type="project" value="InterPro"/>
</dbReference>
<reference evidence="6" key="1">
    <citation type="journal article" date="2014" name="Int. J. Syst. Evol. Microbiol.">
        <title>Complete genome sequence of Corynebacterium casei LMG S-19264T (=DSM 44701T), isolated from a smear-ripened cheese.</title>
        <authorList>
            <consortium name="US DOE Joint Genome Institute (JGI-PGF)"/>
            <person name="Walter F."/>
            <person name="Albersmeier A."/>
            <person name="Kalinowski J."/>
            <person name="Ruckert C."/>
        </authorList>
    </citation>
    <scope>NUCLEOTIDE SEQUENCE</scope>
    <source>
        <strain evidence="6">KCTC 32255</strain>
    </source>
</reference>
<organism evidence="6 7">
    <name type="scientific">Novosphingobium colocasiae</name>
    <dbReference type="NCBI Taxonomy" id="1256513"/>
    <lineage>
        <taxon>Bacteria</taxon>
        <taxon>Pseudomonadati</taxon>
        <taxon>Pseudomonadota</taxon>
        <taxon>Alphaproteobacteria</taxon>
        <taxon>Sphingomonadales</taxon>
        <taxon>Sphingomonadaceae</taxon>
        <taxon>Novosphingobium</taxon>
    </lineage>
</organism>
<dbReference type="InterPro" id="IPR029063">
    <property type="entry name" value="SAM-dependent_MTases_sf"/>
</dbReference>
<reference evidence="6" key="2">
    <citation type="submission" date="2020-09" db="EMBL/GenBank/DDBJ databases">
        <authorList>
            <person name="Sun Q."/>
            <person name="Kim S."/>
        </authorList>
    </citation>
    <scope>NUCLEOTIDE SEQUENCE</scope>
    <source>
        <strain evidence="6">KCTC 32255</strain>
    </source>
</reference>
<comment type="caution">
    <text evidence="6">The sequence shown here is derived from an EMBL/GenBank/DDBJ whole genome shotgun (WGS) entry which is preliminary data.</text>
</comment>
<feature type="domain" description="DNA methylase N-4/N-6" evidence="5">
    <location>
        <begin position="161"/>
        <end position="228"/>
    </location>
</feature>
<dbReference type="EMBL" id="BMZA01000004">
    <property type="protein sequence ID" value="GGZ02372.1"/>
    <property type="molecule type" value="Genomic_DNA"/>
</dbReference>
<protein>
    <recommendedName>
        <fullName evidence="4">Methyltransferase</fullName>
        <ecNumber evidence="4">2.1.1.-</ecNumber>
    </recommendedName>
</protein>
<name>A0A918PDQ8_9SPHN</name>
<accession>A0A918PDQ8</accession>
<evidence type="ECO:0000256" key="4">
    <source>
        <dbReference type="RuleBase" id="RU362026"/>
    </source>
</evidence>
<evidence type="ECO:0000256" key="3">
    <source>
        <dbReference type="ARBA" id="ARBA00047942"/>
    </source>
</evidence>
<dbReference type="EC" id="2.1.1.-" evidence="4"/>
<keyword evidence="1 6" id="KW-0489">Methyltransferase</keyword>
<dbReference type="Pfam" id="PF01555">
    <property type="entry name" value="N6_N4_Mtase"/>
    <property type="match status" value="1"/>
</dbReference>
<comment type="catalytic activity">
    <reaction evidence="3">
        <text>a 2'-deoxyadenosine in DNA + S-adenosyl-L-methionine = an N(6)-methyl-2'-deoxyadenosine in DNA + S-adenosyl-L-homocysteine + H(+)</text>
        <dbReference type="Rhea" id="RHEA:15197"/>
        <dbReference type="Rhea" id="RHEA-COMP:12418"/>
        <dbReference type="Rhea" id="RHEA-COMP:12419"/>
        <dbReference type="ChEBI" id="CHEBI:15378"/>
        <dbReference type="ChEBI" id="CHEBI:57856"/>
        <dbReference type="ChEBI" id="CHEBI:59789"/>
        <dbReference type="ChEBI" id="CHEBI:90615"/>
        <dbReference type="ChEBI" id="CHEBI:90616"/>
        <dbReference type="EC" id="2.1.1.72"/>
    </reaction>
</comment>
<comment type="similarity">
    <text evidence="4">Belongs to the N(4)/N(6)-methyltransferase family.</text>
</comment>
<dbReference type="InterPro" id="IPR002941">
    <property type="entry name" value="DNA_methylase_N4/N6"/>
</dbReference>